<geneLocation type="plasmid" evidence="1">
    <name>pVP2HP</name>
</geneLocation>
<evidence type="ECO:0000313" key="2">
    <source>
        <dbReference type="EMBL" id="BAX57071.1"/>
    </source>
</evidence>
<accession>A0A1Y1BCB0</accession>
<sequence>MAKPRYKTTNWKHYNQALISRGSLKFLIDEEVIRLWKQMKLSKRGKTSFV</sequence>
<organism evidence="1">
    <name type="scientific">Vibrio parahaemolyticus</name>
    <dbReference type="NCBI Taxonomy" id="670"/>
    <lineage>
        <taxon>Bacteria</taxon>
        <taxon>Pseudomonadati</taxon>
        <taxon>Pseudomonadota</taxon>
        <taxon>Gammaproteobacteria</taxon>
        <taxon>Vibrionales</taxon>
        <taxon>Vibrionaceae</taxon>
        <taxon>Vibrio</taxon>
    </lineage>
</organism>
<dbReference type="EMBL" id="AP014861">
    <property type="protein sequence ID" value="BAX57071.1"/>
    <property type="molecule type" value="Genomic_DNA"/>
</dbReference>
<evidence type="ECO:0000313" key="1">
    <source>
        <dbReference type="EMBL" id="BAX56806.1"/>
    </source>
</evidence>
<name>A0A1Y1BCB0_VIBPH</name>
<dbReference type="AlphaFoldDB" id="A0A1Y1BCB0"/>
<reference evidence="1" key="1">
    <citation type="journal article" date="2017" name="Infect. Genet. Evol.">
        <title>Plasmid dynamics in Vibrio parahaemolyticus strains related to shrimp Acute Hepatopancreatic Necrosis Syndrome (AHPNS).</title>
        <authorList>
            <person name="Theethakaew C."/>
            <person name="Nakamura S."/>
            <person name="Motooka D."/>
            <person name="Matsuda S."/>
            <person name="Kodama T."/>
            <person name="Chonsin K."/>
            <person name="Suthienkul O."/>
            <person name="Iida T."/>
        </authorList>
    </citation>
    <scope>NUCLEOTIDE SEQUENCE</scope>
    <source>
        <strain evidence="1">VPE61</strain>
        <plasmid evidence="1">pVP2HP</plasmid>
        <plasmid evidence="2">pVPE61b</plasmid>
    </source>
</reference>
<keyword evidence="1" id="KW-0614">Plasmid</keyword>
<protein>
    <submittedName>
        <fullName evidence="1">Transposase</fullName>
    </submittedName>
</protein>
<proteinExistence type="predicted"/>
<dbReference type="EMBL" id="AP014859">
    <property type="protein sequence ID" value="BAX56806.1"/>
    <property type="molecule type" value="Genomic_DNA"/>
</dbReference>
<geneLocation type="plasmid" evidence="2">
    <name>pVPE61b</name>
</geneLocation>